<dbReference type="GO" id="GO:0031314">
    <property type="term" value="C:extrinsic component of mitochondrial inner membrane"/>
    <property type="evidence" value="ECO:0007669"/>
    <property type="project" value="UniProtKB-UniRule"/>
</dbReference>
<keyword evidence="1 7" id="KW-0831">Ubiquinone biosynthesis</keyword>
<dbReference type="UniPathway" id="UPA00232"/>
<comment type="subcellular location">
    <subcellularLocation>
        <location evidence="7">Mitochondrion inner membrane</location>
        <topology evidence="7">Peripheral membrane protein</topology>
        <orientation evidence="7">Matrix side</orientation>
    </subcellularLocation>
</comment>
<comment type="cofactor">
    <cofactor evidence="7">
        <name>Zn(2+)</name>
        <dbReference type="ChEBI" id="CHEBI:29105"/>
    </cofactor>
</comment>
<reference evidence="8 9" key="1">
    <citation type="journal article" name="Sci. Rep.">
        <title>Telomere-to-telomere assembled and centromere annotated genomes of the two main subspecies of the button mushroom Agaricus bisporus reveal especially polymorphic chromosome ends.</title>
        <authorList>
            <person name="Sonnenberg A.S.M."/>
            <person name="Sedaghat-Telgerd N."/>
            <person name="Lavrijssen B."/>
            <person name="Ohm R.A."/>
            <person name="Hendrickx P.M."/>
            <person name="Scholtmeijer K."/>
            <person name="Baars J.J.P."/>
            <person name="van Peer A."/>
        </authorList>
    </citation>
    <scope>NUCLEOTIDE SEQUENCE [LARGE SCALE GENOMIC DNA]</scope>
    <source>
        <strain evidence="8 9">H119_p4</strain>
    </source>
</reference>
<proteinExistence type="inferred from homology"/>
<feature type="binding site" evidence="7">
    <location>
        <position position="172"/>
    </location>
    <ligand>
        <name>Zn(2+)</name>
        <dbReference type="ChEBI" id="CHEBI:29105"/>
    </ligand>
</feature>
<dbReference type="InterPro" id="IPR027540">
    <property type="entry name" value="Coq4_euk"/>
</dbReference>
<evidence type="ECO:0000256" key="7">
    <source>
        <dbReference type="HAMAP-Rule" id="MF_03111"/>
    </source>
</evidence>
<comment type="catalytic activity">
    <reaction evidence="7">
        <text>a 4-hydroxy-3-methoxy-5-(all-trans-polyprenyl)benzoate + H(+) = a 2-methoxy-6-(all-trans-polyprenyl)phenol + CO2</text>
        <dbReference type="Rhea" id="RHEA:81179"/>
        <dbReference type="Rhea" id="RHEA-COMP:9551"/>
        <dbReference type="Rhea" id="RHEA-COMP:10931"/>
        <dbReference type="ChEBI" id="CHEBI:15378"/>
        <dbReference type="ChEBI" id="CHEBI:16526"/>
        <dbReference type="ChEBI" id="CHEBI:62731"/>
        <dbReference type="ChEBI" id="CHEBI:84443"/>
        <dbReference type="EC" id="4.1.1.130"/>
    </reaction>
</comment>
<dbReference type="PANTHER" id="PTHR12922:SF7">
    <property type="entry name" value="UBIQUINONE BIOSYNTHESIS PROTEIN COQ4 HOMOLOG, MITOCHONDRIAL"/>
    <property type="match status" value="1"/>
</dbReference>
<dbReference type="InterPro" id="IPR007715">
    <property type="entry name" value="Coq4"/>
</dbReference>
<feature type="binding site" evidence="7">
    <location>
        <position position="188"/>
    </location>
    <ligand>
        <name>Zn(2+)</name>
        <dbReference type="ChEBI" id="CHEBI:29105"/>
    </ligand>
</feature>
<dbReference type="AlphaFoldDB" id="A0A8H7F182"/>
<evidence type="ECO:0000256" key="4">
    <source>
        <dbReference type="ARBA" id="ARBA00023136"/>
    </source>
</evidence>
<accession>A0A8H7F182</accession>
<protein>
    <recommendedName>
        <fullName evidence="6">4-hydroxy-3-methoxy-5-polyprenylbenzoate decarboxylase</fullName>
    </recommendedName>
</protein>
<dbReference type="GO" id="GO:0008270">
    <property type="term" value="F:zinc ion binding"/>
    <property type="evidence" value="ECO:0007669"/>
    <property type="project" value="UniProtKB-UniRule"/>
</dbReference>
<comment type="function">
    <text evidence="7">Lyase that catalyzes the C1-decarboxylation of 4-hydroxy-3-methoxy-5-(all-trans-polyprenyl)benzoic acid into 2-methoxy-6-(all-trans-polyprenyl)phenol during ubiquinone biosynthesis.</text>
</comment>
<keyword evidence="2 7" id="KW-0999">Mitochondrion inner membrane</keyword>
<keyword evidence="4 7" id="KW-0472">Membrane</keyword>
<evidence type="ECO:0000256" key="3">
    <source>
        <dbReference type="ARBA" id="ARBA00023128"/>
    </source>
</evidence>
<keyword evidence="3 7" id="KW-0496">Mitochondrion</keyword>
<keyword evidence="7" id="KW-0862">Zinc</keyword>
<evidence type="ECO:0000313" key="9">
    <source>
        <dbReference type="Proteomes" id="UP000629468"/>
    </source>
</evidence>
<evidence type="ECO:0000256" key="2">
    <source>
        <dbReference type="ARBA" id="ARBA00022792"/>
    </source>
</evidence>
<dbReference type="EMBL" id="JABXXO010000008">
    <property type="protein sequence ID" value="KAF7771802.1"/>
    <property type="molecule type" value="Genomic_DNA"/>
</dbReference>
<dbReference type="Pfam" id="PF05019">
    <property type="entry name" value="Coq4"/>
    <property type="match status" value="1"/>
</dbReference>
<evidence type="ECO:0000256" key="6">
    <source>
        <dbReference type="ARBA" id="ARBA00081568"/>
    </source>
</evidence>
<gene>
    <name evidence="7" type="primary">COQ4</name>
    <name evidence="8" type="ORF">Agabi119p4_6113</name>
</gene>
<keyword evidence="5 7" id="KW-0456">Lyase</keyword>
<comment type="caution">
    <text evidence="8">The sequence shown here is derived from an EMBL/GenBank/DDBJ whole genome shotgun (WGS) entry which is preliminary data.</text>
</comment>
<sequence length="307" mass="34788">MLQLARSLQTTKSLSSQRALLQSLTAKPARINPQVISRRPVATKPLYESHIPLNWFEHAFLTVGSALRAVTDPRRADMVAAFGELTAGPCLPRLRDRMLEDSEGRRILVERPRVNTETVDMERLAGCAEGTFGRAYVTWLQRCGVTPDTRAPVHYIDDPELAYVMQRYRECHDFYHCIFNLPVNVESEIALKFFEFANLGIPMAGFAAVFAPLRITVAQRGRLYSEFAPWALKCGGTAKSLITVYWEKRWDQSVEDIKKDRDCHRIEAAEGIPRTMRPNDDPPPPIIIRIPYCLMLGTHCGAPQLHL</sequence>
<comment type="pathway">
    <text evidence="7">Cofactor biosynthesis; ubiquinone biosynthesis.</text>
</comment>
<evidence type="ECO:0000256" key="5">
    <source>
        <dbReference type="ARBA" id="ARBA00023239"/>
    </source>
</evidence>
<comment type="subunit">
    <text evidence="7">Component of a multi-subunit COQ enzyme complex, composed of at least COQ3, COQ4, COQ5, COQ6, COQ7 and COQ9.</text>
</comment>
<comment type="similarity">
    <text evidence="7">Belongs to the COQ4 family.</text>
</comment>
<dbReference type="GO" id="GO:0120539">
    <property type="term" value="F:4-hydroxy-3-methoxy-5-polyprenylbenzoate decarboxylase activity"/>
    <property type="evidence" value="ECO:0007669"/>
    <property type="project" value="UniProtKB-EC"/>
</dbReference>
<dbReference type="HAMAP" id="MF_03111">
    <property type="entry name" value="Coq4"/>
    <property type="match status" value="1"/>
</dbReference>
<keyword evidence="7" id="KW-0479">Metal-binding</keyword>
<dbReference type="PANTHER" id="PTHR12922">
    <property type="entry name" value="UBIQUINONE BIOSYNTHESIS PROTEIN"/>
    <property type="match status" value="1"/>
</dbReference>
<organism evidence="8 9">
    <name type="scientific">Agaricus bisporus var. burnettii</name>
    <dbReference type="NCBI Taxonomy" id="192524"/>
    <lineage>
        <taxon>Eukaryota</taxon>
        <taxon>Fungi</taxon>
        <taxon>Dikarya</taxon>
        <taxon>Basidiomycota</taxon>
        <taxon>Agaricomycotina</taxon>
        <taxon>Agaricomycetes</taxon>
        <taxon>Agaricomycetidae</taxon>
        <taxon>Agaricales</taxon>
        <taxon>Agaricineae</taxon>
        <taxon>Agaricaceae</taxon>
        <taxon>Agaricus</taxon>
    </lineage>
</organism>
<name>A0A8H7F182_AGABI</name>
<evidence type="ECO:0000313" key="8">
    <source>
        <dbReference type="EMBL" id="KAF7771802.1"/>
    </source>
</evidence>
<evidence type="ECO:0000256" key="1">
    <source>
        <dbReference type="ARBA" id="ARBA00022688"/>
    </source>
</evidence>
<dbReference type="Proteomes" id="UP000629468">
    <property type="component" value="Unassembled WGS sequence"/>
</dbReference>
<feature type="binding site" evidence="7">
    <location>
        <position position="173"/>
    </location>
    <ligand>
        <name>Zn(2+)</name>
        <dbReference type="ChEBI" id="CHEBI:29105"/>
    </ligand>
</feature>
<feature type="binding site" evidence="7">
    <location>
        <position position="176"/>
    </location>
    <ligand>
        <name>Zn(2+)</name>
        <dbReference type="ChEBI" id="CHEBI:29105"/>
    </ligand>
</feature>